<dbReference type="PANTHER" id="PTHR35013">
    <property type="entry name" value="PROTEIN CBG22618-RELATED"/>
    <property type="match status" value="1"/>
</dbReference>
<dbReference type="Proteomes" id="UP000827892">
    <property type="component" value="Chromosome V"/>
</dbReference>
<evidence type="ECO:0000256" key="1">
    <source>
        <dbReference type="SAM" id="Phobius"/>
    </source>
</evidence>
<evidence type="ECO:0000313" key="2">
    <source>
        <dbReference type="EMBL" id="ULT88048.1"/>
    </source>
</evidence>
<protein>
    <submittedName>
        <fullName evidence="2">Uncharacterized protein</fullName>
    </submittedName>
</protein>
<feature type="transmembrane region" description="Helical" evidence="1">
    <location>
        <begin position="20"/>
        <end position="39"/>
    </location>
</feature>
<gene>
    <name evidence="2" type="ORF">L3Y34_007319</name>
</gene>
<reference evidence="2 3" key="1">
    <citation type="submission" date="2022-02" db="EMBL/GenBank/DDBJ databases">
        <title>Chromosome-level reference genomes for two strains of Caenorhabditis briggsae: an improved platform for comparative genomics.</title>
        <authorList>
            <person name="Stevens L."/>
            <person name="Andersen E.C."/>
        </authorList>
    </citation>
    <scope>NUCLEOTIDE SEQUENCE [LARGE SCALE GENOMIC DNA]</scope>
    <source>
        <strain evidence="2">QX1410_ONT</strain>
        <tissue evidence="2">Whole-organism</tissue>
    </source>
</reference>
<dbReference type="EMBL" id="CP090895">
    <property type="protein sequence ID" value="ULT88048.1"/>
    <property type="molecule type" value="Genomic_DNA"/>
</dbReference>
<name>A0AAE9CZ08_CAEBR</name>
<evidence type="ECO:0000313" key="3">
    <source>
        <dbReference type="Proteomes" id="UP000827892"/>
    </source>
</evidence>
<dbReference type="Pfam" id="PF10912">
    <property type="entry name" value="Glam1"/>
    <property type="match status" value="1"/>
</dbReference>
<keyword evidence="1" id="KW-0812">Transmembrane</keyword>
<keyword evidence="1" id="KW-0472">Membrane</keyword>
<dbReference type="InterPro" id="IPR024483">
    <property type="entry name" value="Glam1"/>
</dbReference>
<feature type="transmembrane region" description="Helical" evidence="1">
    <location>
        <begin position="51"/>
        <end position="72"/>
    </location>
</feature>
<proteinExistence type="predicted"/>
<feature type="transmembrane region" description="Helical" evidence="1">
    <location>
        <begin position="79"/>
        <end position="96"/>
    </location>
</feature>
<organism evidence="2 3">
    <name type="scientific">Caenorhabditis briggsae</name>
    <dbReference type="NCBI Taxonomy" id="6238"/>
    <lineage>
        <taxon>Eukaryota</taxon>
        <taxon>Metazoa</taxon>
        <taxon>Ecdysozoa</taxon>
        <taxon>Nematoda</taxon>
        <taxon>Chromadorea</taxon>
        <taxon>Rhabditida</taxon>
        <taxon>Rhabditina</taxon>
        <taxon>Rhabditomorpha</taxon>
        <taxon>Rhabditoidea</taxon>
        <taxon>Rhabditidae</taxon>
        <taxon>Peloderinae</taxon>
        <taxon>Caenorhabditis</taxon>
    </lineage>
</organism>
<accession>A0AAE9CZ08</accession>
<feature type="transmembrane region" description="Helical" evidence="1">
    <location>
        <begin position="141"/>
        <end position="162"/>
    </location>
</feature>
<sequence>MNIHRKDLLPPKFLCISARALLITLTSIFLILCLAGILYDMTHSDFELSSCIFLIPQIIILIAALLVALWALHIARITLILWLIFLVITGMFYVVYHTAGMATNKTDGSLDFLWQMGNETAMQNSTMFEKDGEQPEELFKAALIFGYGLELAYALVFGVTYLQYILVKRLLNYVSVIRVGDSNQI</sequence>
<dbReference type="AlphaFoldDB" id="A0AAE9CZ08"/>
<keyword evidence="1" id="KW-1133">Transmembrane helix</keyword>